<dbReference type="EMBL" id="JBHRYC010000086">
    <property type="protein sequence ID" value="MFC3639002.1"/>
    <property type="molecule type" value="Genomic_DNA"/>
</dbReference>
<comment type="catalytic activity">
    <reaction evidence="13">
        <text>dibenzothiophene + 2 FMNH2 + 2 O2 = dibenzothiophene 5,5-dioxide + 2 FMN + 2 H2O + 2 H(+)</text>
        <dbReference type="Rhea" id="RHEA:49072"/>
        <dbReference type="ChEBI" id="CHEBI:15377"/>
        <dbReference type="ChEBI" id="CHEBI:15378"/>
        <dbReference type="ChEBI" id="CHEBI:15379"/>
        <dbReference type="ChEBI" id="CHEBI:23681"/>
        <dbReference type="ChEBI" id="CHEBI:57618"/>
        <dbReference type="ChEBI" id="CHEBI:58210"/>
        <dbReference type="ChEBI" id="CHEBI:90356"/>
        <dbReference type="EC" id="1.14.14.21"/>
    </reaction>
</comment>
<proteinExistence type="inferred from homology"/>
<keyword evidence="4" id="KW-0547">Nucleotide-binding</keyword>
<dbReference type="Pfam" id="PF02771">
    <property type="entry name" value="Acyl-CoA_dh_N"/>
    <property type="match status" value="1"/>
</dbReference>
<dbReference type="InterPro" id="IPR013107">
    <property type="entry name" value="Acyl-CoA_DH_C"/>
</dbReference>
<reference evidence="18" key="1">
    <citation type="journal article" date="2019" name="Int. J. Syst. Evol. Microbiol.">
        <title>The Global Catalogue of Microorganisms (GCM) 10K type strain sequencing project: providing services to taxonomists for standard genome sequencing and annotation.</title>
        <authorList>
            <consortium name="The Broad Institute Genomics Platform"/>
            <consortium name="The Broad Institute Genome Sequencing Center for Infectious Disease"/>
            <person name="Wu L."/>
            <person name="Ma J."/>
        </authorList>
    </citation>
    <scope>NUCLEOTIDE SEQUENCE [LARGE SCALE GENOMIC DNA]</scope>
    <source>
        <strain evidence="18">KCTC 42282</strain>
    </source>
</reference>
<feature type="domain" description="Acyl-CoA dehydrogenase/oxidase N-terminal" evidence="15">
    <location>
        <begin position="43"/>
        <end position="133"/>
    </location>
</feature>
<evidence type="ECO:0000256" key="13">
    <source>
        <dbReference type="ARBA" id="ARBA00049456"/>
    </source>
</evidence>
<evidence type="ECO:0000256" key="5">
    <source>
        <dbReference type="ARBA" id="ARBA00023002"/>
    </source>
</evidence>
<keyword evidence="6" id="KW-0503">Monooxygenase</keyword>
<protein>
    <recommendedName>
        <fullName evidence="10">Dibenzothiophene monooxygenase</fullName>
        <ecNumber evidence="9">1.14.14.21</ecNumber>
    </recommendedName>
</protein>
<dbReference type="Gene3D" id="2.40.110.10">
    <property type="entry name" value="Butyryl-CoA Dehydrogenase, subunit A, domain 2"/>
    <property type="match status" value="1"/>
</dbReference>
<comment type="pathway">
    <text evidence="7">Sulfur metabolism; dibenzothiophene degradation.</text>
</comment>
<dbReference type="Pfam" id="PF02770">
    <property type="entry name" value="Acyl-CoA_dh_M"/>
    <property type="match status" value="1"/>
</dbReference>
<dbReference type="InterPro" id="IPR009100">
    <property type="entry name" value="AcylCoA_DH/oxidase_NM_dom_sf"/>
</dbReference>
<evidence type="ECO:0000313" key="17">
    <source>
        <dbReference type="EMBL" id="MFC3639002.1"/>
    </source>
</evidence>
<evidence type="ECO:0000256" key="6">
    <source>
        <dbReference type="ARBA" id="ARBA00023033"/>
    </source>
</evidence>
<evidence type="ECO:0000259" key="14">
    <source>
        <dbReference type="Pfam" id="PF02770"/>
    </source>
</evidence>
<evidence type="ECO:0000256" key="12">
    <source>
        <dbReference type="ARBA" id="ARBA00048445"/>
    </source>
</evidence>
<dbReference type="RefSeq" id="WP_244642818.1">
    <property type="nucleotide sequence ID" value="NZ_BNCG01000003.1"/>
</dbReference>
<dbReference type="Gene3D" id="1.10.540.10">
    <property type="entry name" value="Acyl-CoA dehydrogenase/oxidase, N-terminal domain"/>
    <property type="match status" value="1"/>
</dbReference>
<evidence type="ECO:0000256" key="3">
    <source>
        <dbReference type="ARBA" id="ARBA00022643"/>
    </source>
</evidence>
<keyword evidence="3" id="KW-0288">FMN</keyword>
<keyword evidence="5" id="KW-0560">Oxidoreductase</keyword>
<name>A0ABV7ULI7_9HYPH</name>
<evidence type="ECO:0000256" key="7">
    <source>
        <dbReference type="ARBA" id="ARBA00034307"/>
    </source>
</evidence>
<gene>
    <name evidence="17" type="ORF">ACFONL_16805</name>
</gene>
<comment type="subcellular location">
    <subcellularLocation>
        <location evidence="1">Cytoplasm</location>
    </subcellularLocation>
</comment>
<dbReference type="PANTHER" id="PTHR43884:SF12">
    <property type="entry name" value="ISOVALERYL-COA DEHYDROGENASE, MITOCHONDRIAL-RELATED"/>
    <property type="match status" value="1"/>
</dbReference>
<accession>A0ABV7ULI7</accession>
<evidence type="ECO:0000256" key="4">
    <source>
        <dbReference type="ARBA" id="ARBA00022741"/>
    </source>
</evidence>
<keyword evidence="2" id="KW-0285">Flavoprotein</keyword>
<dbReference type="InterPro" id="IPR006091">
    <property type="entry name" value="Acyl-CoA_Oxase/DH_mid-dom"/>
</dbReference>
<dbReference type="InterPro" id="IPR037069">
    <property type="entry name" value="AcylCoA_DH/ox_N_sf"/>
</dbReference>
<dbReference type="Pfam" id="PF08028">
    <property type="entry name" value="Acyl-CoA_dh_2"/>
    <property type="match status" value="1"/>
</dbReference>
<dbReference type="PANTHER" id="PTHR43884">
    <property type="entry name" value="ACYL-COA DEHYDROGENASE"/>
    <property type="match status" value="1"/>
</dbReference>
<dbReference type="SUPFAM" id="SSF56645">
    <property type="entry name" value="Acyl-CoA dehydrogenase NM domain-like"/>
    <property type="match status" value="1"/>
</dbReference>
<dbReference type="PIRSF" id="PIRSF016578">
    <property type="entry name" value="HsaA"/>
    <property type="match status" value="1"/>
</dbReference>
<dbReference type="Gene3D" id="1.20.140.10">
    <property type="entry name" value="Butyryl-CoA Dehydrogenase, subunit A, domain 3"/>
    <property type="match status" value="1"/>
</dbReference>
<dbReference type="InterPro" id="IPR036250">
    <property type="entry name" value="AcylCo_DH-like_C"/>
</dbReference>
<keyword evidence="18" id="KW-1185">Reference proteome</keyword>
<evidence type="ECO:0000256" key="11">
    <source>
        <dbReference type="ARBA" id="ARBA00047859"/>
    </source>
</evidence>
<dbReference type="SUPFAM" id="SSF47203">
    <property type="entry name" value="Acyl-CoA dehydrogenase C-terminal domain-like"/>
    <property type="match status" value="1"/>
</dbReference>
<evidence type="ECO:0000259" key="16">
    <source>
        <dbReference type="Pfam" id="PF08028"/>
    </source>
</evidence>
<comment type="catalytic activity">
    <reaction evidence="12">
        <text>dibenzothiophene 5-oxide + FMNH2 + O2 = dibenzothiophene 5,5-dioxide + FMN + H2O + H(+)</text>
        <dbReference type="Rhea" id="RHEA:49080"/>
        <dbReference type="ChEBI" id="CHEBI:15377"/>
        <dbReference type="ChEBI" id="CHEBI:15378"/>
        <dbReference type="ChEBI" id="CHEBI:15379"/>
        <dbReference type="ChEBI" id="CHEBI:23683"/>
        <dbReference type="ChEBI" id="CHEBI:57618"/>
        <dbReference type="ChEBI" id="CHEBI:58210"/>
        <dbReference type="ChEBI" id="CHEBI:90356"/>
    </reaction>
</comment>
<evidence type="ECO:0000256" key="1">
    <source>
        <dbReference type="ARBA" id="ARBA00004496"/>
    </source>
</evidence>
<evidence type="ECO:0000256" key="9">
    <source>
        <dbReference type="ARBA" id="ARBA00034328"/>
    </source>
</evidence>
<evidence type="ECO:0000313" key="18">
    <source>
        <dbReference type="Proteomes" id="UP001595704"/>
    </source>
</evidence>
<feature type="domain" description="Acyl-CoA dehydrogenase C-terminal" evidence="16">
    <location>
        <begin position="260"/>
        <end position="396"/>
    </location>
</feature>
<dbReference type="InterPro" id="IPR046373">
    <property type="entry name" value="Acyl-CoA_Oxase/DH_mid-dom_sf"/>
</dbReference>
<comment type="caution">
    <text evidence="17">The sequence shown here is derived from an EMBL/GenBank/DDBJ whole genome shotgun (WGS) entry which is preliminary data.</text>
</comment>
<organism evidence="17 18">
    <name type="scientific">Camelimonas fluminis</name>
    <dbReference type="NCBI Taxonomy" id="1576911"/>
    <lineage>
        <taxon>Bacteria</taxon>
        <taxon>Pseudomonadati</taxon>
        <taxon>Pseudomonadota</taxon>
        <taxon>Alphaproteobacteria</taxon>
        <taxon>Hyphomicrobiales</taxon>
        <taxon>Chelatococcaceae</taxon>
        <taxon>Camelimonas</taxon>
    </lineage>
</organism>
<dbReference type="EC" id="1.14.14.21" evidence="9"/>
<dbReference type="InterPro" id="IPR013786">
    <property type="entry name" value="AcylCoA_DH/ox_N"/>
</dbReference>
<evidence type="ECO:0000259" key="15">
    <source>
        <dbReference type="Pfam" id="PF02771"/>
    </source>
</evidence>
<dbReference type="Proteomes" id="UP001595704">
    <property type="component" value="Unassembled WGS sequence"/>
</dbReference>
<evidence type="ECO:0000256" key="10">
    <source>
        <dbReference type="ARBA" id="ARBA00034345"/>
    </source>
</evidence>
<feature type="domain" description="Acyl-CoA oxidase/dehydrogenase middle" evidence="14">
    <location>
        <begin position="138"/>
        <end position="231"/>
    </location>
</feature>
<evidence type="ECO:0000256" key="8">
    <source>
        <dbReference type="ARBA" id="ARBA00034317"/>
    </source>
</evidence>
<sequence>MTRSPGASPLTGPLMSQLAHASLHSLETVKPDFSDLFAWIRAGAADRDHGRILPFDVIRRIRESRLGALRLPRASGGFGASSRELFRVVLDLAAADPNVAHILRNHLSFVDRFALPAGARGAALKWLPDIAAGAIVGLAMTEQGAGKVGGGVSTYATTLTPDGDGFRLNGRKFYSTGALFSDILLVRAAGPDGRNLSVLLPTRREGVELVDDWDGAGQRLTGSGTTVLHNVRIEAGEVLPDEPGSGFGLPYSNTLAQLLVTAIVAGILRNVAADAGDLVRSRRDRNFYYSSAERPEDDPLLQEIVGRIGADAWTAETLILAAADAHDALSTARARGEPDEELAHHAAVLTARAKLVVDELTLRSATRLFDVGGASATQRAKNLDRHWRNARTLASHNPGTLKAQALGAWELTGTPLPKLGFF</sequence>
<comment type="similarity">
    <text evidence="8">Belongs to the DszC flavin monooxygenase family.</text>
</comment>
<comment type="catalytic activity">
    <reaction evidence="11">
        <text>dibenzothiophene + FMNH2 + O2 = dibenzothiophene 5-oxide + FMN + H2O + H(+)</text>
        <dbReference type="Rhea" id="RHEA:49076"/>
        <dbReference type="ChEBI" id="CHEBI:15377"/>
        <dbReference type="ChEBI" id="CHEBI:15378"/>
        <dbReference type="ChEBI" id="CHEBI:15379"/>
        <dbReference type="ChEBI" id="CHEBI:23681"/>
        <dbReference type="ChEBI" id="CHEBI:23683"/>
        <dbReference type="ChEBI" id="CHEBI:57618"/>
        <dbReference type="ChEBI" id="CHEBI:58210"/>
    </reaction>
</comment>
<evidence type="ECO:0000256" key="2">
    <source>
        <dbReference type="ARBA" id="ARBA00022630"/>
    </source>
</evidence>